<dbReference type="Pfam" id="PF08737">
    <property type="entry name" value="Rgp1"/>
    <property type="match status" value="1"/>
</dbReference>
<name>A0A2V3IUS8_9FLOR</name>
<gene>
    <name evidence="1" type="ORF">BWQ96_05380</name>
</gene>
<protein>
    <submittedName>
        <fullName evidence="1">RAB6A-GEF complex partner protein 2</fullName>
    </submittedName>
</protein>
<evidence type="ECO:0000313" key="1">
    <source>
        <dbReference type="EMBL" id="PXF44890.1"/>
    </source>
</evidence>
<keyword evidence="2" id="KW-1185">Reference proteome</keyword>
<sequence>MVHPPTITVSAHTQSPSFVPGSSLRATITLHANCPASSRAEPSRSTRVDYIVCEVSGRWSTDRSWLISHAHSTSSRHTLDNHLEKPIASSHTPRVVHVPAQPDSQPYPWSASLYDANLIGGGGRSGHSGVIFRSAPLVVCEREQITSGSRVCFEVDCVLPEAIPPTFRGVAVRYAYALHIVIKFPDTTAPKLVRVPFRIVTPGGTAKDESRARMVVPVPTPRGVGPLSNAFLEEKETTALSMSARLLNGAPPDDIEIALALSLNGRLTPYNEDVNKNKPLTNDHRTLSNLRELPALPTPRPGMDIEKKRARRRNVIPVYAITQGSNSIARLYLSKKIHHLGDTLSAIFHFQGDRPCYRLGARLEAHEVINPDYAVGQNTSNAEQGVVFRKIYGEHGEFVMSCKNTSLAFSIPHDAPPSFTTSVVSVRWLLHFVFLIPQAKGRQRANGAASHRVSIDNDVAPLLNRVHITENGVTDEVEMGWEGGPWPGEDPHNWTHLPQEKVDFLKWTLPITVSGQPGSQWGNRSSTRLVHVVATP</sequence>
<dbReference type="EMBL" id="NBIV01000079">
    <property type="protein sequence ID" value="PXF44890.1"/>
    <property type="molecule type" value="Genomic_DNA"/>
</dbReference>
<evidence type="ECO:0000313" key="2">
    <source>
        <dbReference type="Proteomes" id="UP000247409"/>
    </source>
</evidence>
<accession>A0A2V3IUS8</accession>
<comment type="caution">
    <text evidence="1">The sequence shown here is derived from an EMBL/GenBank/DDBJ whole genome shotgun (WGS) entry which is preliminary data.</text>
</comment>
<organism evidence="1 2">
    <name type="scientific">Gracilariopsis chorda</name>
    <dbReference type="NCBI Taxonomy" id="448386"/>
    <lineage>
        <taxon>Eukaryota</taxon>
        <taxon>Rhodophyta</taxon>
        <taxon>Florideophyceae</taxon>
        <taxon>Rhodymeniophycidae</taxon>
        <taxon>Gracilariales</taxon>
        <taxon>Gracilariaceae</taxon>
        <taxon>Gracilariopsis</taxon>
    </lineage>
</organism>
<dbReference type="InterPro" id="IPR014752">
    <property type="entry name" value="Arrestin-like_C"/>
</dbReference>
<dbReference type="Gene3D" id="2.60.40.640">
    <property type="match status" value="1"/>
</dbReference>
<dbReference type="OrthoDB" id="1918at2759"/>
<reference evidence="1 2" key="1">
    <citation type="journal article" date="2018" name="Mol. Biol. Evol.">
        <title>Analysis of the draft genome of the red seaweed Gracilariopsis chorda provides insights into genome size evolution in Rhodophyta.</title>
        <authorList>
            <person name="Lee J."/>
            <person name="Yang E.C."/>
            <person name="Graf L."/>
            <person name="Yang J.H."/>
            <person name="Qiu H."/>
            <person name="Zel Zion U."/>
            <person name="Chan C.X."/>
            <person name="Stephens T.G."/>
            <person name="Weber A.P.M."/>
            <person name="Boo G.H."/>
            <person name="Boo S.M."/>
            <person name="Kim K.M."/>
            <person name="Shin Y."/>
            <person name="Jung M."/>
            <person name="Lee S.J."/>
            <person name="Yim H.S."/>
            <person name="Lee J.H."/>
            <person name="Bhattacharya D."/>
            <person name="Yoon H.S."/>
        </authorList>
    </citation>
    <scope>NUCLEOTIDE SEQUENCE [LARGE SCALE GENOMIC DNA]</scope>
    <source>
        <strain evidence="1 2">SKKU-2015</strain>
        <tissue evidence="1">Whole body</tissue>
    </source>
</reference>
<dbReference type="STRING" id="448386.A0A2V3IUS8"/>
<proteinExistence type="predicted"/>
<dbReference type="Proteomes" id="UP000247409">
    <property type="component" value="Unassembled WGS sequence"/>
</dbReference>
<dbReference type="InterPro" id="IPR014848">
    <property type="entry name" value="Rgp1"/>
</dbReference>
<dbReference type="AlphaFoldDB" id="A0A2V3IUS8"/>
<dbReference type="PANTHER" id="PTHR12507">
    <property type="entry name" value="REDUCED GROWTH PHENOTYPE 1 RGP1, YEAST -RELATED"/>
    <property type="match status" value="1"/>
</dbReference>